<keyword evidence="3" id="KW-1185">Reference proteome</keyword>
<name>A0A5B7ESM6_PORTR</name>
<sequence length="133" mass="14791">MRRRGSDTVQRTFQQNKAPQCRGNTPFCLFLVSSTTAAESPFGGEVCHTLQLVIVAAHASPKRTVLELLPVRRLGENDDVEERCGDGEDDKKESVDHSRQKLPLLHQHVLLGTGVGLILLPRQHLQDSLQCLE</sequence>
<evidence type="ECO:0000313" key="3">
    <source>
        <dbReference type="Proteomes" id="UP000324222"/>
    </source>
</evidence>
<dbReference type="Proteomes" id="UP000324222">
    <property type="component" value="Unassembled WGS sequence"/>
</dbReference>
<dbReference type="EMBL" id="VSRR010003827">
    <property type="protein sequence ID" value="MPC37591.1"/>
    <property type="molecule type" value="Genomic_DNA"/>
</dbReference>
<evidence type="ECO:0000313" key="2">
    <source>
        <dbReference type="EMBL" id="MPC37591.1"/>
    </source>
</evidence>
<organism evidence="2 3">
    <name type="scientific">Portunus trituberculatus</name>
    <name type="common">Swimming crab</name>
    <name type="synonym">Neptunus trituberculatus</name>
    <dbReference type="NCBI Taxonomy" id="210409"/>
    <lineage>
        <taxon>Eukaryota</taxon>
        <taxon>Metazoa</taxon>
        <taxon>Ecdysozoa</taxon>
        <taxon>Arthropoda</taxon>
        <taxon>Crustacea</taxon>
        <taxon>Multicrustacea</taxon>
        <taxon>Malacostraca</taxon>
        <taxon>Eumalacostraca</taxon>
        <taxon>Eucarida</taxon>
        <taxon>Decapoda</taxon>
        <taxon>Pleocyemata</taxon>
        <taxon>Brachyura</taxon>
        <taxon>Eubrachyura</taxon>
        <taxon>Portunoidea</taxon>
        <taxon>Portunidae</taxon>
        <taxon>Portuninae</taxon>
        <taxon>Portunus</taxon>
    </lineage>
</organism>
<protein>
    <submittedName>
        <fullName evidence="2">Uncharacterized protein</fullName>
    </submittedName>
</protein>
<dbReference type="AlphaFoldDB" id="A0A5B7ESM6"/>
<feature type="compositionally biased region" description="Basic and acidic residues" evidence="1">
    <location>
        <begin position="82"/>
        <end position="98"/>
    </location>
</feature>
<reference evidence="2 3" key="1">
    <citation type="submission" date="2019-05" db="EMBL/GenBank/DDBJ databases">
        <title>Another draft genome of Portunus trituberculatus and its Hox gene families provides insights of decapod evolution.</title>
        <authorList>
            <person name="Jeong J.-H."/>
            <person name="Song I."/>
            <person name="Kim S."/>
            <person name="Choi T."/>
            <person name="Kim D."/>
            <person name="Ryu S."/>
            <person name="Kim W."/>
        </authorList>
    </citation>
    <scope>NUCLEOTIDE SEQUENCE [LARGE SCALE GENOMIC DNA]</scope>
    <source>
        <tissue evidence="2">Muscle</tissue>
    </source>
</reference>
<gene>
    <name evidence="2" type="ORF">E2C01_031078</name>
</gene>
<comment type="caution">
    <text evidence="2">The sequence shown here is derived from an EMBL/GenBank/DDBJ whole genome shotgun (WGS) entry which is preliminary data.</text>
</comment>
<proteinExistence type="predicted"/>
<evidence type="ECO:0000256" key="1">
    <source>
        <dbReference type="SAM" id="MobiDB-lite"/>
    </source>
</evidence>
<feature type="region of interest" description="Disordered" evidence="1">
    <location>
        <begin position="79"/>
        <end position="98"/>
    </location>
</feature>
<accession>A0A5B7ESM6</accession>